<reference evidence="2 3" key="1">
    <citation type="submission" date="2017-03" db="EMBL/GenBank/DDBJ databases">
        <authorList>
            <person name="Afonso C.L."/>
            <person name="Miller P.J."/>
            <person name="Scott M.A."/>
            <person name="Spackman E."/>
            <person name="Goraichik I."/>
            <person name="Dimitrov K.M."/>
            <person name="Suarez D.L."/>
            <person name="Swayne D.E."/>
        </authorList>
    </citation>
    <scope>NUCLEOTIDE SEQUENCE [LARGE SCALE GENOMIC DNA]</scope>
    <source>
        <strain evidence="2 3">CECT 7639</strain>
    </source>
</reference>
<dbReference type="RefSeq" id="WP_133057616.1">
    <property type="nucleotide sequence ID" value="NZ_FWFO01000001.1"/>
</dbReference>
<feature type="signal peptide" evidence="1">
    <location>
        <begin position="1"/>
        <end position="21"/>
    </location>
</feature>
<protein>
    <submittedName>
        <fullName evidence="2">Uncharacterized protein</fullName>
    </submittedName>
</protein>
<sequence length="71" mass="7997">MWSRILAATAVMAGCATPVLAEPLYPNSVVSNDLEFITTSDENAFGCLIFQDRVRAEMPDKRRDERAFLFQ</sequence>
<gene>
    <name evidence="2" type="ORF">TRL7639_01161</name>
</gene>
<evidence type="ECO:0000313" key="3">
    <source>
        <dbReference type="Proteomes" id="UP000193077"/>
    </source>
</evidence>
<accession>A0A1Y5RZN0</accession>
<dbReference type="PROSITE" id="PS51257">
    <property type="entry name" value="PROKAR_LIPOPROTEIN"/>
    <property type="match status" value="1"/>
</dbReference>
<dbReference type="Proteomes" id="UP000193077">
    <property type="component" value="Unassembled WGS sequence"/>
</dbReference>
<keyword evidence="1" id="KW-0732">Signal</keyword>
<dbReference type="AlphaFoldDB" id="A0A1Y5RZN0"/>
<organism evidence="2 3">
    <name type="scientific">Falsiruegeria litorea R37</name>
    <dbReference type="NCBI Taxonomy" id="1200284"/>
    <lineage>
        <taxon>Bacteria</taxon>
        <taxon>Pseudomonadati</taxon>
        <taxon>Pseudomonadota</taxon>
        <taxon>Alphaproteobacteria</taxon>
        <taxon>Rhodobacterales</taxon>
        <taxon>Roseobacteraceae</taxon>
        <taxon>Falsiruegeria</taxon>
    </lineage>
</organism>
<evidence type="ECO:0000256" key="1">
    <source>
        <dbReference type="SAM" id="SignalP"/>
    </source>
</evidence>
<keyword evidence="3" id="KW-1185">Reference proteome</keyword>
<evidence type="ECO:0000313" key="2">
    <source>
        <dbReference type="EMBL" id="SLN29088.1"/>
    </source>
</evidence>
<proteinExistence type="predicted"/>
<dbReference type="EMBL" id="FWFO01000001">
    <property type="protein sequence ID" value="SLN29088.1"/>
    <property type="molecule type" value="Genomic_DNA"/>
</dbReference>
<name>A0A1Y5RZN0_9RHOB</name>
<dbReference type="OrthoDB" id="1436201at2"/>
<feature type="chain" id="PRO_5012441465" evidence="1">
    <location>
        <begin position="22"/>
        <end position="71"/>
    </location>
</feature>